<dbReference type="InterPro" id="IPR004358">
    <property type="entry name" value="Sig_transdc_His_kin-like_C"/>
</dbReference>
<comment type="caution">
    <text evidence="9">The sequence shown here is derived from an EMBL/GenBank/DDBJ whole genome shotgun (WGS) entry which is preliminary data.</text>
</comment>
<dbReference type="InterPro" id="IPR052162">
    <property type="entry name" value="Sensor_kinase/Photoreceptor"/>
</dbReference>
<evidence type="ECO:0000256" key="5">
    <source>
        <dbReference type="ARBA" id="ARBA00022777"/>
    </source>
</evidence>
<dbReference type="InterPro" id="IPR005467">
    <property type="entry name" value="His_kinase_dom"/>
</dbReference>
<evidence type="ECO:0000256" key="4">
    <source>
        <dbReference type="ARBA" id="ARBA00022679"/>
    </source>
</evidence>
<dbReference type="SUPFAM" id="SSF52172">
    <property type="entry name" value="CheY-like"/>
    <property type="match status" value="1"/>
</dbReference>
<dbReference type="InterPro" id="IPR003661">
    <property type="entry name" value="HisK_dim/P_dom"/>
</dbReference>
<dbReference type="Proteomes" id="UP000251075">
    <property type="component" value="Unassembled WGS sequence"/>
</dbReference>
<evidence type="ECO:0000313" key="10">
    <source>
        <dbReference type="Proteomes" id="UP000251075"/>
    </source>
</evidence>
<dbReference type="PANTHER" id="PTHR43304:SF1">
    <property type="entry name" value="PAC DOMAIN-CONTAINING PROTEIN"/>
    <property type="match status" value="1"/>
</dbReference>
<dbReference type="Gene3D" id="3.40.50.2300">
    <property type="match status" value="1"/>
</dbReference>
<reference evidence="9 10" key="1">
    <citation type="submission" date="2017-11" db="EMBL/GenBank/DDBJ databases">
        <title>Draft genome sequence of magnetotactic bacterium Magnetospirillum kuznetsovii LBB-42.</title>
        <authorList>
            <person name="Grouzdev D.S."/>
            <person name="Rysina M.S."/>
            <person name="Baslerov R.V."/>
            <person name="Koziaeva V."/>
        </authorList>
    </citation>
    <scope>NUCLEOTIDE SEQUENCE [LARGE SCALE GENOMIC DNA]</scope>
    <source>
        <strain evidence="9 10">LBB-42</strain>
    </source>
</reference>
<accession>A0A364P0A4</accession>
<protein>
    <recommendedName>
        <fullName evidence="2">histidine kinase</fullName>
        <ecNumber evidence="2">2.7.13.3</ecNumber>
    </recommendedName>
</protein>
<dbReference type="Gene3D" id="3.30.565.10">
    <property type="entry name" value="Histidine kinase-like ATPase, C-terminal domain"/>
    <property type="match status" value="1"/>
</dbReference>
<keyword evidence="5" id="KW-0418">Kinase</keyword>
<evidence type="ECO:0000256" key="6">
    <source>
        <dbReference type="PROSITE-ProRule" id="PRU00169"/>
    </source>
</evidence>
<name>A0A364P0A4_9PROT</name>
<evidence type="ECO:0000313" key="9">
    <source>
        <dbReference type="EMBL" id="RAU22754.1"/>
    </source>
</evidence>
<keyword evidence="3 6" id="KW-0597">Phosphoprotein</keyword>
<dbReference type="InterPro" id="IPR003594">
    <property type="entry name" value="HATPase_dom"/>
</dbReference>
<evidence type="ECO:0000256" key="3">
    <source>
        <dbReference type="ARBA" id="ARBA00022553"/>
    </source>
</evidence>
<dbReference type="InterPro" id="IPR001789">
    <property type="entry name" value="Sig_transdc_resp-reg_receiver"/>
</dbReference>
<dbReference type="InterPro" id="IPR011006">
    <property type="entry name" value="CheY-like_superfamily"/>
</dbReference>
<dbReference type="FunFam" id="3.30.565.10:FF:000006">
    <property type="entry name" value="Sensor histidine kinase WalK"/>
    <property type="match status" value="1"/>
</dbReference>
<dbReference type="SMART" id="SM00388">
    <property type="entry name" value="HisKA"/>
    <property type="match status" value="1"/>
</dbReference>
<dbReference type="Pfam" id="PF00512">
    <property type="entry name" value="HisKA"/>
    <property type="match status" value="1"/>
</dbReference>
<sequence>MTEKPLRVLLVEDSPDDAELVEIELLKGGFAPMIHRVETAEQMVAALAADDWDVVLSDFNLPAFSAGGALDALQASGKDLPFLILSGLVRVEDAIALMKRGAHDFLDKAALARLVPAIEREIRDASERAQRRQAVEYLTRANTELERFAYVASHDLQEPLRTLTSFTQLLERRGGERMDADCREYMSFIIGAAKRMHELINDLLTYTRVSSRQHTTSIVPLAEACKAALSNLKSTIDEAGAMITVGELPKIVGDPVQMMQLFQNLIGNAVKFRRPDVTPTISISSERVEGDWVVAVRDNGIGIAPSTHDIFEIFRRLHNQSEYAGTGVGLAICKCILQSHHGRIWVESMPGEGSAFFFAIPALA</sequence>
<proteinExistence type="predicted"/>
<dbReference type="SMART" id="SM00387">
    <property type="entry name" value="HATPase_c"/>
    <property type="match status" value="1"/>
</dbReference>
<keyword evidence="4" id="KW-0808">Transferase</keyword>
<dbReference type="SMART" id="SM00448">
    <property type="entry name" value="REC"/>
    <property type="match status" value="1"/>
</dbReference>
<dbReference type="InterPro" id="IPR036097">
    <property type="entry name" value="HisK_dim/P_sf"/>
</dbReference>
<evidence type="ECO:0000256" key="2">
    <source>
        <dbReference type="ARBA" id="ARBA00012438"/>
    </source>
</evidence>
<dbReference type="GO" id="GO:0000155">
    <property type="term" value="F:phosphorelay sensor kinase activity"/>
    <property type="evidence" value="ECO:0007669"/>
    <property type="project" value="InterPro"/>
</dbReference>
<dbReference type="InterPro" id="IPR036890">
    <property type="entry name" value="HATPase_C_sf"/>
</dbReference>
<dbReference type="PRINTS" id="PR00344">
    <property type="entry name" value="BCTRLSENSOR"/>
</dbReference>
<comment type="catalytic activity">
    <reaction evidence="1">
        <text>ATP + protein L-histidine = ADP + protein N-phospho-L-histidine.</text>
        <dbReference type="EC" id="2.7.13.3"/>
    </reaction>
</comment>
<feature type="modified residue" description="4-aspartylphosphate" evidence="6">
    <location>
        <position position="58"/>
    </location>
</feature>
<dbReference type="AlphaFoldDB" id="A0A364P0A4"/>
<dbReference type="Pfam" id="PF02518">
    <property type="entry name" value="HATPase_c"/>
    <property type="match status" value="1"/>
</dbReference>
<gene>
    <name evidence="9" type="ORF">CU669_05025</name>
</gene>
<dbReference type="CDD" id="cd00156">
    <property type="entry name" value="REC"/>
    <property type="match status" value="1"/>
</dbReference>
<dbReference type="PROSITE" id="PS50109">
    <property type="entry name" value="HIS_KIN"/>
    <property type="match status" value="1"/>
</dbReference>
<dbReference type="Gene3D" id="1.10.287.130">
    <property type="match status" value="1"/>
</dbReference>
<dbReference type="SUPFAM" id="SSF55874">
    <property type="entry name" value="ATPase domain of HSP90 chaperone/DNA topoisomerase II/histidine kinase"/>
    <property type="match status" value="1"/>
</dbReference>
<feature type="domain" description="Response regulatory" evidence="8">
    <location>
        <begin position="7"/>
        <end position="123"/>
    </location>
</feature>
<evidence type="ECO:0000259" key="7">
    <source>
        <dbReference type="PROSITE" id="PS50109"/>
    </source>
</evidence>
<dbReference type="CDD" id="cd00082">
    <property type="entry name" value="HisKA"/>
    <property type="match status" value="1"/>
</dbReference>
<dbReference type="EMBL" id="PGTO01000003">
    <property type="protein sequence ID" value="RAU22754.1"/>
    <property type="molecule type" value="Genomic_DNA"/>
</dbReference>
<dbReference type="PROSITE" id="PS50110">
    <property type="entry name" value="RESPONSE_REGULATORY"/>
    <property type="match status" value="1"/>
</dbReference>
<evidence type="ECO:0000256" key="1">
    <source>
        <dbReference type="ARBA" id="ARBA00000085"/>
    </source>
</evidence>
<dbReference type="OrthoDB" id="341208at2"/>
<dbReference type="Pfam" id="PF00072">
    <property type="entry name" value="Response_reg"/>
    <property type="match status" value="1"/>
</dbReference>
<evidence type="ECO:0000259" key="8">
    <source>
        <dbReference type="PROSITE" id="PS50110"/>
    </source>
</evidence>
<dbReference type="EC" id="2.7.13.3" evidence="2"/>
<dbReference type="SUPFAM" id="SSF47384">
    <property type="entry name" value="Homodimeric domain of signal transducing histidine kinase"/>
    <property type="match status" value="1"/>
</dbReference>
<organism evidence="9 10">
    <name type="scientific">Paramagnetospirillum kuznetsovii</name>
    <dbReference type="NCBI Taxonomy" id="2053833"/>
    <lineage>
        <taxon>Bacteria</taxon>
        <taxon>Pseudomonadati</taxon>
        <taxon>Pseudomonadota</taxon>
        <taxon>Alphaproteobacteria</taxon>
        <taxon>Rhodospirillales</taxon>
        <taxon>Magnetospirillaceae</taxon>
        <taxon>Paramagnetospirillum</taxon>
    </lineage>
</organism>
<dbReference type="RefSeq" id="WP_112142737.1">
    <property type="nucleotide sequence ID" value="NZ_PGTO01000003.1"/>
</dbReference>
<keyword evidence="10" id="KW-1185">Reference proteome</keyword>
<dbReference type="PANTHER" id="PTHR43304">
    <property type="entry name" value="PHYTOCHROME-LIKE PROTEIN CPH1"/>
    <property type="match status" value="1"/>
</dbReference>
<feature type="domain" description="Histidine kinase" evidence="7">
    <location>
        <begin position="151"/>
        <end position="364"/>
    </location>
</feature>